<protein>
    <submittedName>
        <fullName evidence="2">Uncharacterized protein</fullName>
    </submittedName>
</protein>
<comment type="caution">
    <text evidence="2">The sequence shown here is derived from an EMBL/GenBank/DDBJ whole genome shotgun (WGS) entry which is preliminary data.</text>
</comment>
<keyword evidence="1" id="KW-0472">Membrane</keyword>
<name>A0A1F5ZR45_9BACT</name>
<sequence length="277" mass="30336">MPQYLIHPKHPLRIFVYIVLVLGFVVGGFFTFKASQMSTESRSKAALEYKTYVNWEFNGTDPEGWVGENLTNIKVGGGVLKGIVGGAKTYPKLTHKKVALDQGNKMFEISIAVAPAVKPERGPTPAVEPYKLNVIYAVSTDGLKRKQLVMKGRPNGKLNNLKAKFPEIGKLNIDNLQLEFVNVKSDSIITIESIKVTDIVGTKPSPTPTPLPGLVNCESLYKEKSSYFKGCSDNGYAQVCFNQFTTEYQGCNKAGENTCTQNNVNAASNILCDSSPM</sequence>
<dbReference type="EMBL" id="MFJJ01000010">
    <property type="protein sequence ID" value="OGG14929.1"/>
    <property type="molecule type" value="Genomic_DNA"/>
</dbReference>
<dbReference type="Proteomes" id="UP000177416">
    <property type="component" value="Unassembled WGS sequence"/>
</dbReference>
<evidence type="ECO:0000313" key="3">
    <source>
        <dbReference type="Proteomes" id="UP000177416"/>
    </source>
</evidence>
<reference evidence="2 3" key="1">
    <citation type="journal article" date="2016" name="Nat. Commun.">
        <title>Thousands of microbial genomes shed light on interconnected biogeochemical processes in an aquifer system.</title>
        <authorList>
            <person name="Anantharaman K."/>
            <person name="Brown C.T."/>
            <person name="Hug L.A."/>
            <person name="Sharon I."/>
            <person name="Castelle C.J."/>
            <person name="Probst A.J."/>
            <person name="Thomas B.C."/>
            <person name="Singh A."/>
            <person name="Wilkins M.J."/>
            <person name="Karaoz U."/>
            <person name="Brodie E.L."/>
            <person name="Williams K.H."/>
            <person name="Hubbard S.S."/>
            <person name="Banfield J.F."/>
        </authorList>
    </citation>
    <scope>NUCLEOTIDE SEQUENCE [LARGE SCALE GENOMIC DNA]</scope>
</reference>
<keyword evidence="1" id="KW-1133">Transmembrane helix</keyword>
<keyword evidence="1" id="KW-0812">Transmembrane</keyword>
<evidence type="ECO:0000256" key="1">
    <source>
        <dbReference type="SAM" id="Phobius"/>
    </source>
</evidence>
<evidence type="ECO:0000313" key="2">
    <source>
        <dbReference type="EMBL" id="OGG14929.1"/>
    </source>
</evidence>
<accession>A0A1F5ZR45</accession>
<gene>
    <name evidence="2" type="ORF">A2875_03130</name>
</gene>
<proteinExistence type="predicted"/>
<dbReference type="AlphaFoldDB" id="A0A1F5ZR45"/>
<feature type="transmembrane region" description="Helical" evidence="1">
    <location>
        <begin position="12"/>
        <end position="32"/>
    </location>
</feature>
<organism evidence="2 3">
    <name type="scientific">Candidatus Gottesmanbacteria bacterium RIFCSPHIGHO2_01_FULL_46_14</name>
    <dbReference type="NCBI Taxonomy" id="1798380"/>
    <lineage>
        <taxon>Bacteria</taxon>
        <taxon>Candidatus Gottesmaniibacteriota</taxon>
    </lineage>
</organism>